<accession>A0A5M6I273</accession>
<evidence type="ECO:0000313" key="1">
    <source>
        <dbReference type="EMBL" id="KAA5601959.1"/>
    </source>
</evidence>
<comment type="caution">
    <text evidence="1">The sequence shown here is derived from an EMBL/GenBank/DDBJ whole genome shotgun (WGS) entry which is preliminary data.</text>
</comment>
<sequence>MGLTRARPGDTVDAIAWRTYRDSAMTEVILDAPANRGLAALGLILPAGTPVALPPRTAPDPTPTHTLW</sequence>
<protein>
    <submittedName>
        <fullName evidence="1">Phage tail protein</fullName>
    </submittedName>
</protein>
<gene>
    <name evidence="1" type="ORF">F1188_20600</name>
</gene>
<dbReference type="Proteomes" id="UP000324065">
    <property type="component" value="Unassembled WGS sequence"/>
</dbReference>
<dbReference type="Pfam" id="PF05489">
    <property type="entry name" value="Phage_tail_X"/>
    <property type="match status" value="1"/>
</dbReference>
<dbReference type="AlphaFoldDB" id="A0A5M6I273"/>
<dbReference type="OrthoDB" id="8759063at2"/>
<name>A0A5M6I273_9PROT</name>
<reference evidence="1 2" key="1">
    <citation type="submission" date="2019-09" db="EMBL/GenBank/DDBJ databases">
        <title>Genome sequence of Roseospira marina, one of the more divergent members of the non-sulfur purple photosynthetic bacterial family, the Rhodospirillaceae.</title>
        <authorList>
            <person name="Meyer T."/>
            <person name="Kyndt J."/>
        </authorList>
    </citation>
    <scope>NUCLEOTIDE SEQUENCE [LARGE SCALE GENOMIC DNA]</scope>
    <source>
        <strain evidence="1 2">DSM 15113</strain>
    </source>
</reference>
<proteinExistence type="predicted"/>
<dbReference type="InterPro" id="IPR008861">
    <property type="entry name" value="GpX-like"/>
</dbReference>
<organism evidence="1 2">
    <name type="scientific">Roseospira marina</name>
    <dbReference type="NCBI Taxonomy" id="140057"/>
    <lineage>
        <taxon>Bacteria</taxon>
        <taxon>Pseudomonadati</taxon>
        <taxon>Pseudomonadota</taxon>
        <taxon>Alphaproteobacteria</taxon>
        <taxon>Rhodospirillales</taxon>
        <taxon>Rhodospirillaceae</taxon>
        <taxon>Roseospira</taxon>
    </lineage>
</organism>
<evidence type="ECO:0000313" key="2">
    <source>
        <dbReference type="Proteomes" id="UP000324065"/>
    </source>
</evidence>
<keyword evidence="2" id="KW-1185">Reference proteome</keyword>
<dbReference type="EMBL" id="VWPJ01000076">
    <property type="protein sequence ID" value="KAA5601959.1"/>
    <property type="molecule type" value="Genomic_DNA"/>
</dbReference>